<comment type="similarity">
    <text evidence="1 4">Belongs to the ketopantoate reductase family.</text>
</comment>
<keyword evidence="2 4" id="KW-0521">NADP</keyword>
<sequence>MKVLVLGAGAVGGYFGGRLVEKGADVTFLVRERRKQQLEEHGLIIKSIHGDFSFAPKLLVAGEASEPFDLVILTTKAYHFADGVESIRPYVGEDTMVLPLLNGMAHVAALQEAFGRERVIGGLCFIESTLNAEGDVIQTSPVHEMLYGEWTGGSSSRMEQLAQLFAGANASYRASDNIQREMWHKYLFITTLSGMTTLMNSAVGPIRDAADGVALTQQLFGEVADIMRKSGASLADDIVERHMKVFNKQGYAVKSSMLRDMEKGQPVEADHLQGYLLDLAKQNNVEAPLLRTIYNKLKVYEINRSLL</sequence>
<comment type="catalytic activity">
    <reaction evidence="4">
        <text>(R)-pantoate + NADP(+) = 2-dehydropantoate + NADPH + H(+)</text>
        <dbReference type="Rhea" id="RHEA:16233"/>
        <dbReference type="ChEBI" id="CHEBI:11561"/>
        <dbReference type="ChEBI" id="CHEBI:15378"/>
        <dbReference type="ChEBI" id="CHEBI:15980"/>
        <dbReference type="ChEBI" id="CHEBI:57783"/>
        <dbReference type="ChEBI" id="CHEBI:58349"/>
        <dbReference type="EC" id="1.1.1.169"/>
    </reaction>
</comment>
<keyword evidence="3 4" id="KW-0560">Oxidoreductase</keyword>
<dbReference type="InterPro" id="IPR013328">
    <property type="entry name" value="6PGD_dom2"/>
</dbReference>
<dbReference type="SUPFAM" id="SSF51735">
    <property type="entry name" value="NAD(P)-binding Rossmann-fold domains"/>
    <property type="match status" value="1"/>
</dbReference>
<dbReference type="Gene3D" id="3.40.50.720">
    <property type="entry name" value="NAD(P)-binding Rossmann-like Domain"/>
    <property type="match status" value="1"/>
</dbReference>
<dbReference type="InterPro" id="IPR013752">
    <property type="entry name" value="KPA_reductase"/>
</dbReference>
<dbReference type="SUPFAM" id="SSF48179">
    <property type="entry name" value="6-phosphogluconate dehydrogenase C-terminal domain-like"/>
    <property type="match status" value="1"/>
</dbReference>
<evidence type="ECO:0000256" key="2">
    <source>
        <dbReference type="ARBA" id="ARBA00022857"/>
    </source>
</evidence>
<dbReference type="UniPathway" id="UPA00028">
    <property type="reaction ID" value="UER00004"/>
</dbReference>
<evidence type="ECO:0000313" key="7">
    <source>
        <dbReference type="EMBL" id="RNB85915.1"/>
    </source>
</evidence>
<protein>
    <recommendedName>
        <fullName evidence="4">2-dehydropantoate 2-reductase</fullName>
        <ecNumber evidence="4">1.1.1.169</ecNumber>
    </recommendedName>
    <alternativeName>
        <fullName evidence="4">Ketopantoate reductase</fullName>
    </alternativeName>
</protein>
<dbReference type="InterPro" id="IPR003710">
    <property type="entry name" value="ApbA"/>
</dbReference>
<feature type="domain" description="Ketopantoate reductase C-terminal" evidence="6">
    <location>
        <begin position="177"/>
        <end position="301"/>
    </location>
</feature>
<evidence type="ECO:0000256" key="4">
    <source>
        <dbReference type="RuleBase" id="RU362068"/>
    </source>
</evidence>
<evidence type="ECO:0000313" key="8">
    <source>
        <dbReference type="Proteomes" id="UP000271031"/>
    </source>
</evidence>
<keyword evidence="4" id="KW-0566">Pantothenate biosynthesis</keyword>
<dbReference type="InterPro" id="IPR008927">
    <property type="entry name" value="6-PGluconate_DH-like_C_sf"/>
</dbReference>
<reference evidence="7 8" key="1">
    <citation type="submission" date="2018-10" db="EMBL/GenBank/DDBJ databases">
        <title>Phylogenomics of Brevibacillus.</title>
        <authorList>
            <person name="Dunlap C."/>
        </authorList>
    </citation>
    <scope>NUCLEOTIDE SEQUENCE [LARGE SCALE GENOMIC DNA]</scope>
    <source>
        <strain evidence="7 8">JCM 15716</strain>
    </source>
</reference>
<dbReference type="Pfam" id="PF02558">
    <property type="entry name" value="ApbA"/>
    <property type="match status" value="1"/>
</dbReference>
<name>A0A3M8DF09_9BACL</name>
<dbReference type="PANTHER" id="PTHR21708">
    <property type="entry name" value="PROBABLE 2-DEHYDROPANTOATE 2-REDUCTASE"/>
    <property type="match status" value="1"/>
</dbReference>
<dbReference type="InterPro" id="IPR036291">
    <property type="entry name" value="NAD(P)-bd_dom_sf"/>
</dbReference>
<dbReference type="EMBL" id="RHHQ01000013">
    <property type="protein sequence ID" value="RNB85915.1"/>
    <property type="molecule type" value="Genomic_DNA"/>
</dbReference>
<dbReference type="EC" id="1.1.1.169" evidence="4"/>
<dbReference type="GO" id="GO:0005737">
    <property type="term" value="C:cytoplasm"/>
    <property type="evidence" value="ECO:0007669"/>
    <property type="project" value="TreeGrafter"/>
</dbReference>
<dbReference type="RefSeq" id="WP_122919327.1">
    <property type="nucleotide sequence ID" value="NZ_RHHQ01000013.1"/>
</dbReference>
<organism evidence="7 8">
    <name type="scientific">Brevibacillus fluminis</name>
    <dbReference type="NCBI Taxonomy" id="511487"/>
    <lineage>
        <taxon>Bacteria</taxon>
        <taxon>Bacillati</taxon>
        <taxon>Bacillota</taxon>
        <taxon>Bacilli</taxon>
        <taxon>Bacillales</taxon>
        <taxon>Paenibacillaceae</taxon>
        <taxon>Brevibacillus</taxon>
    </lineage>
</organism>
<evidence type="ECO:0000259" key="5">
    <source>
        <dbReference type="Pfam" id="PF02558"/>
    </source>
</evidence>
<dbReference type="FunFam" id="3.40.50.720:FF:000307">
    <property type="entry name" value="2-dehydropantoate 2-reductase"/>
    <property type="match status" value="1"/>
</dbReference>
<dbReference type="Proteomes" id="UP000271031">
    <property type="component" value="Unassembled WGS sequence"/>
</dbReference>
<accession>A0A3M8DF09</accession>
<gene>
    <name evidence="7" type="primary">panE</name>
    <name evidence="7" type="ORF">EDM56_18110</name>
</gene>
<dbReference type="NCBIfam" id="TIGR00745">
    <property type="entry name" value="apbA_panE"/>
    <property type="match status" value="1"/>
</dbReference>
<comment type="function">
    <text evidence="4">Catalyzes the NADPH-dependent reduction of ketopantoate into pantoic acid.</text>
</comment>
<dbReference type="GO" id="GO:0015940">
    <property type="term" value="P:pantothenate biosynthetic process"/>
    <property type="evidence" value="ECO:0007669"/>
    <property type="project" value="UniProtKB-UniPathway"/>
</dbReference>
<dbReference type="PANTHER" id="PTHR21708:SF26">
    <property type="entry name" value="2-DEHYDROPANTOATE 2-REDUCTASE"/>
    <property type="match status" value="1"/>
</dbReference>
<dbReference type="InterPro" id="IPR051402">
    <property type="entry name" value="KPR-Related"/>
</dbReference>
<keyword evidence="8" id="KW-1185">Reference proteome</keyword>
<feature type="domain" description="Ketopantoate reductase N-terminal" evidence="5">
    <location>
        <begin position="3"/>
        <end position="150"/>
    </location>
</feature>
<dbReference type="GO" id="GO:0008677">
    <property type="term" value="F:2-dehydropantoate 2-reductase activity"/>
    <property type="evidence" value="ECO:0007669"/>
    <property type="project" value="UniProtKB-EC"/>
</dbReference>
<comment type="pathway">
    <text evidence="4">Cofactor biosynthesis; (R)-pantothenate biosynthesis; (R)-pantoate from 3-methyl-2-oxobutanoate: step 2/2.</text>
</comment>
<comment type="caution">
    <text evidence="7">The sequence shown here is derived from an EMBL/GenBank/DDBJ whole genome shotgun (WGS) entry which is preliminary data.</text>
</comment>
<evidence type="ECO:0000256" key="1">
    <source>
        <dbReference type="ARBA" id="ARBA00007870"/>
    </source>
</evidence>
<proteinExistence type="inferred from homology"/>
<dbReference type="Gene3D" id="1.10.1040.10">
    <property type="entry name" value="N-(1-d-carboxylethyl)-l-norvaline Dehydrogenase, domain 2"/>
    <property type="match status" value="1"/>
</dbReference>
<evidence type="ECO:0000259" key="6">
    <source>
        <dbReference type="Pfam" id="PF08546"/>
    </source>
</evidence>
<dbReference type="InterPro" id="IPR013332">
    <property type="entry name" value="KPR_N"/>
</dbReference>
<dbReference type="Pfam" id="PF08546">
    <property type="entry name" value="ApbA_C"/>
    <property type="match status" value="1"/>
</dbReference>
<dbReference type="OrthoDB" id="9793586at2"/>
<evidence type="ECO:0000256" key="3">
    <source>
        <dbReference type="ARBA" id="ARBA00023002"/>
    </source>
</evidence>
<dbReference type="AlphaFoldDB" id="A0A3M8DF09"/>
<dbReference type="NCBIfam" id="NF005094">
    <property type="entry name" value="PRK06522.2-5"/>
    <property type="match status" value="1"/>
</dbReference>
<dbReference type="FunFam" id="1.10.1040.10:FF:000017">
    <property type="entry name" value="2-dehydropantoate 2-reductase"/>
    <property type="match status" value="1"/>
</dbReference>